<dbReference type="GO" id="GO:0016757">
    <property type="term" value="F:glycosyltransferase activity"/>
    <property type="evidence" value="ECO:0007669"/>
    <property type="project" value="UniProtKB-KW"/>
</dbReference>
<organism evidence="5 6">
    <name type="scientific">Gemmatirosa kalamazoonensis</name>
    <dbReference type="NCBI Taxonomy" id="861299"/>
    <lineage>
        <taxon>Bacteria</taxon>
        <taxon>Pseudomonadati</taxon>
        <taxon>Gemmatimonadota</taxon>
        <taxon>Gemmatimonadia</taxon>
        <taxon>Gemmatimonadales</taxon>
        <taxon>Gemmatimonadaceae</taxon>
        <taxon>Gemmatirosa</taxon>
    </lineage>
</organism>
<dbReference type="EMBL" id="CP007130">
    <property type="protein sequence ID" value="AHG93588.1"/>
    <property type="molecule type" value="Genomic_DNA"/>
</dbReference>
<keyword evidence="6" id="KW-1185">Reference proteome</keyword>
<dbReference type="InParanoid" id="W0RVH8"/>
<reference evidence="5 6" key="1">
    <citation type="journal article" date="2014" name="Genome Announc.">
        <title>Genome Sequence and Methylome of Soil Bacterium Gemmatirosa kalamazoonensis KBS708T, a Member of the Rarely Cultivated Gemmatimonadetes Phylum.</title>
        <authorList>
            <person name="Debruyn J.M."/>
            <person name="Radosevich M."/>
            <person name="Wommack K.E."/>
            <person name="Polson S.W."/>
            <person name="Hauser L.J."/>
            <person name="Fawaz M.N."/>
            <person name="Korlach J."/>
            <person name="Tsai Y.C."/>
        </authorList>
    </citation>
    <scope>NUCLEOTIDE SEQUENCE [LARGE SCALE GENOMIC DNA]</scope>
    <source>
        <strain evidence="5 6">KBS708</strain>
        <plasmid evidence="6">Plasmid 2</plasmid>
    </source>
</reference>
<dbReference type="PANTHER" id="PTHR43685:SF5">
    <property type="entry name" value="GLYCOSYLTRANSFERASE EPSE-RELATED"/>
    <property type="match status" value="1"/>
</dbReference>
<keyword evidence="2" id="KW-0328">Glycosyltransferase</keyword>
<dbReference type="FunCoup" id="W0RVH8">
    <property type="interactions" value="19"/>
</dbReference>
<dbReference type="Gene3D" id="3.90.550.10">
    <property type="entry name" value="Spore Coat Polysaccharide Biosynthesis Protein SpsA, Chain A"/>
    <property type="match status" value="1"/>
</dbReference>
<dbReference type="Pfam" id="PF00535">
    <property type="entry name" value="Glycos_transf_2"/>
    <property type="match status" value="1"/>
</dbReference>
<gene>
    <name evidence="5" type="ORF">J421_6053</name>
</gene>
<evidence type="ECO:0000256" key="1">
    <source>
        <dbReference type="ARBA" id="ARBA00006739"/>
    </source>
</evidence>
<dbReference type="HOGENOM" id="CLU_025996_0_0_0"/>
<dbReference type="InterPro" id="IPR001173">
    <property type="entry name" value="Glyco_trans_2-like"/>
</dbReference>
<dbReference type="SUPFAM" id="SSF53448">
    <property type="entry name" value="Nucleotide-diphospho-sugar transferases"/>
    <property type="match status" value="1"/>
</dbReference>
<dbReference type="eggNOG" id="COG1215">
    <property type="taxonomic scope" value="Bacteria"/>
</dbReference>
<protein>
    <submittedName>
        <fullName evidence="5">Glycosyl transferase family 2</fullName>
    </submittedName>
</protein>
<dbReference type="PATRIC" id="fig|861299.3.peg.6107"/>
<proteinExistence type="inferred from homology"/>
<feature type="domain" description="Glycosyltransferase 2-like" evidence="4">
    <location>
        <begin position="24"/>
        <end position="139"/>
    </location>
</feature>
<evidence type="ECO:0000256" key="2">
    <source>
        <dbReference type="ARBA" id="ARBA00022676"/>
    </source>
</evidence>
<geneLocation type="plasmid" evidence="5 6">
    <name>2</name>
</geneLocation>
<keyword evidence="3 5" id="KW-0808">Transferase</keyword>
<dbReference type="InterPro" id="IPR050834">
    <property type="entry name" value="Glycosyltransf_2"/>
</dbReference>
<dbReference type="RefSeq" id="WP_025414887.1">
    <property type="nucleotide sequence ID" value="NZ_CP007130.1"/>
</dbReference>
<dbReference type="PANTHER" id="PTHR43685">
    <property type="entry name" value="GLYCOSYLTRANSFERASE"/>
    <property type="match status" value="1"/>
</dbReference>
<dbReference type="OrthoDB" id="9786172at2"/>
<evidence type="ECO:0000259" key="4">
    <source>
        <dbReference type="Pfam" id="PF00535"/>
    </source>
</evidence>
<dbReference type="InterPro" id="IPR029044">
    <property type="entry name" value="Nucleotide-diphossugar_trans"/>
</dbReference>
<keyword evidence="5" id="KW-0614">Plasmid</keyword>
<dbReference type="CDD" id="cd00761">
    <property type="entry name" value="Glyco_tranf_GTA_type"/>
    <property type="match status" value="1"/>
</dbReference>
<accession>W0RVH8</accession>
<comment type="similarity">
    <text evidence="1">Belongs to the glycosyltransferase 2 family.</text>
</comment>
<dbReference type="Proteomes" id="UP000019151">
    <property type="component" value="Plasmid 2"/>
</dbReference>
<dbReference type="AlphaFoldDB" id="W0RVH8"/>
<name>W0RVH8_9BACT</name>
<sequence length="322" mass="34234">MTHTQLPPPAAPAAESTAAAPRVSVLMPVYNAERYVGDAVRSVLASGFADLELLVVDDGSTDASVDAATRAAAGDRRLRVLRVPHGGVAAARDAGLRAAQGELVANLDADDAMFPERLVRQVAFLDRHPECVAVGARCVAVDAAGRPVRIVGGRYLAHEAIDGAHMQGLGGAIWNPSATFRRQAALDAGGYPATPHATGEDHDFWLRLAEVGRLANLPDVLVRYRLHDANASGGEGITERRLPVTIDNLRRAYGRRGITDREPVKGSAPPPRPAERWCDRALCRHFAGDRGGALRALVAALLLDPFAPNVRSAARLVLFSRA</sequence>
<evidence type="ECO:0000313" key="6">
    <source>
        <dbReference type="Proteomes" id="UP000019151"/>
    </source>
</evidence>
<evidence type="ECO:0000256" key="3">
    <source>
        <dbReference type="ARBA" id="ARBA00022679"/>
    </source>
</evidence>
<evidence type="ECO:0000313" key="5">
    <source>
        <dbReference type="EMBL" id="AHG93588.1"/>
    </source>
</evidence>
<dbReference type="KEGG" id="gba:J421_6053"/>